<accession>A0A2N5ZBU2</accession>
<proteinExistence type="predicted"/>
<protein>
    <recommendedName>
        <fullName evidence="4">Glycosyltransferase subfamily 4-like N-terminal domain-containing protein</fullName>
    </recommendedName>
</protein>
<evidence type="ECO:0000313" key="2">
    <source>
        <dbReference type="EMBL" id="PLX16138.1"/>
    </source>
</evidence>
<gene>
    <name evidence="2" type="ORF">C0601_10970</name>
</gene>
<evidence type="ECO:0008006" key="4">
    <source>
        <dbReference type="Google" id="ProtNLM"/>
    </source>
</evidence>
<dbReference type="Proteomes" id="UP000234857">
    <property type="component" value="Unassembled WGS sequence"/>
</dbReference>
<evidence type="ECO:0000256" key="1">
    <source>
        <dbReference type="SAM" id="Phobius"/>
    </source>
</evidence>
<feature type="transmembrane region" description="Helical" evidence="1">
    <location>
        <begin position="68"/>
        <end position="91"/>
    </location>
</feature>
<dbReference type="AlphaFoldDB" id="A0A2N5ZBU2"/>
<comment type="caution">
    <text evidence="2">The sequence shown here is derived from an EMBL/GenBank/DDBJ whole genome shotgun (WGS) entry which is preliminary data.</text>
</comment>
<keyword evidence="1" id="KW-1133">Transmembrane helix</keyword>
<keyword evidence="1" id="KW-0472">Membrane</keyword>
<dbReference type="EMBL" id="PKTG01000122">
    <property type="protein sequence ID" value="PLX16138.1"/>
    <property type="molecule type" value="Genomic_DNA"/>
</dbReference>
<evidence type="ECO:0000313" key="3">
    <source>
        <dbReference type="Proteomes" id="UP000234857"/>
    </source>
</evidence>
<name>A0A2N5ZBU2_MUIH1</name>
<reference evidence="2 3" key="1">
    <citation type="submission" date="2017-11" db="EMBL/GenBank/DDBJ databases">
        <title>Genome-resolved metagenomics identifies genetic mobility, metabolic interactions, and unexpected diversity in perchlorate-reducing communities.</title>
        <authorList>
            <person name="Barnum T.P."/>
            <person name="Figueroa I.A."/>
            <person name="Carlstrom C.I."/>
            <person name="Lucas L.N."/>
            <person name="Engelbrektson A.L."/>
            <person name="Coates J.D."/>
        </authorList>
    </citation>
    <scope>NUCLEOTIDE SEQUENCE [LARGE SCALE GENOMIC DNA]</scope>
    <source>
        <strain evidence="2">BM706</strain>
    </source>
</reference>
<sequence length="204" mass="23902">MKSNKKILVISHSLIIDSYRRLFQNISKKKEFNITLLTPLFWKEAGKWQFFKKNDDDKNMKIIRNIPLFLWLSKPLLNLTLIYPSIFYLILKKFDVIHIIEEPYSLTSFLVCLLSRFTNKDAKLLCFSAQNIKKNFPFPFSFFERFVINNCTIMLPLTEDISKVLRAKGSKKIHKIIPLTVNEIEGSKPLRNNLSGNIIRIGFA</sequence>
<organism evidence="2 3">
    <name type="scientific">Muiribacterium halophilum</name>
    <dbReference type="NCBI Taxonomy" id="2053465"/>
    <lineage>
        <taxon>Bacteria</taxon>
        <taxon>Candidatus Muiribacteriota</taxon>
        <taxon>Candidatus Muiribacteriia</taxon>
        <taxon>Candidatus Muiribacteriales</taxon>
        <taxon>Candidatus Muiribacteriaceae</taxon>
        <taxon>Candidatus Muiribacterium</taxon>
    </lineage>
</organism>
<keyword evidence="1" id="KW-0812">Transmembrane</keyword>